<dbReference type="PROSITE" id="PS51499">
    <property type="entry name" value="APO"/>
    <property type="match status" value="1"/>
</dbReference>
<gene>
    <name evidence="3" type="ORF">CDL12_02456</name>
</gene>
<dbReference type="GO" id="GO:0003723">
    <property type="term" value="F:RNA binding"/>
    <property type="evidence" value="ECO:0007669"/>
    <property type="project" value="InterPro"/>
</dbReference>
<feature type="domain" description="APO" evidence="2">
    <location>
        <begin position="161"/>
        <end position="246"/>
    </location>
</feature>
<organism evidence="3 4">
    <name type="scientific">Handroanthus impetiginosus</name>
    <dbReference type="NCBI Taxonomy" id="429701"/>
    <lineage>
        <taxon>Eukaryota</taxon>
        <taxon>Viridiplantae</taxon>
        <taxon>Streptophyta</taxon>
        <taxon>Embryophyta</taxon>
        <taxon>Tracheophyta</taxon>
        <taxon>Spermatophyta</taxon>
        <taxon>Magnoliopsida</taxon>
        <taxon>eudicotyledons</taxon>
        <taxon>Gunneridae</taxon>
        <taxon>Pentapetalae</taxon>
        <taxon>asterids</taxon>
        <taxon>lamiids</taxon>
        <taxon>Lamiales</taxon>
        <taxon>Bignoniaceae</taxon>
        <taxon>Crescentiina</taxon>
        <taxon>Tabebuia alliance</taxon>
        <taxon>Handroanthus</taxon>
    </lineage>
</organism>
<comment type="caution">
    <text evidence="3">The sequence shown here is derived from an EMBL/GenBank/DDBJ whole genome shotgun (WGS) entry which is preliminary data.</text>
</comment>
<accession>A0A2G9I4W3</accession>
<dbReference type="Pfam" id="PF05634">
    <property type="entry name" value="APO_RNA-bind"/>
    <property type="match status" value="1"/>
</dbReference>
<reference evidence="4" key="1">
    <citation type="journal article" date="2018" name="Gigascience">
        <title>Genome assembly of the Pink Ipe (Handroanthus impetiginosus, Bignoniaceae), a highly valued, ecologically keystone Neotropical timber forest tree.</title>
        <authorList>
            <person name="Silva-Junior O.B."/>
            <person name="Grattapaglia D."/>
            <person name="Novaes E."/>
            <person name="Collevatti R.G."/>
        </authorList>
    </citation>
    <scope>NUCLEOTIDE SEQUENCE [LARGE SCALE GENOMIC DNA]</scope>
    <source>
        <strain evidence="4">cv. UFG-1</strain>
    </source>
</reference>
<keyword evidence="4" id="KW-1185">Reference proteome</keyword>
<feature type="compositionally biased region" description="Acidic residues" evidence="1">
    <location>
        <begin position="266"/>
        <end position="277"/>
    </location>
</feature>
<name>A0A2G9I4W3_9LAMI</name>
<evidence type="ECO:0000256" key="1">
    <source>
        <dbReference type="SAM" id="MobiDB-lite"/>
    </source>
</evidence>
<dbReference type="STRING" id="429701.A0A2G9I4W3"/>
<dbReference type="AlphaFoldDB" id="A0A2G9I4W3"/>
<evidence type="ECO:0000313" key="3">
    <source>
        <dbReference type="EMBL" id="PIN24802.1"/>
    </source>
</evidence>
<dbReference type="InterPro" id="IPR023342">
    <property type="entry name" value="APO_dom"/>
</dbReference>
<evidence type="ECO:0000259" key="2">
    <source>
        <dbReference type="PROSITE" id="PS51499"/>
    </source>
</evidence>
<evidence type="ECO:0000313" key="4">
    <source>
        <dbReference type="Proteomes" id="UP000231279"/>
    </source>
</evidence>
<dbReference type="Proteomes" id="UP000231279">
    <property type="component" value="Unassembled WGS sequence"/>
</dbReference>
<dbReference type="OrthoDB" id="1926485at2759"/>
<dbReference type="EMBL" id="NKXS01000353">
    <property type="protein sequence ID" value="PIN24802.1"/>
    <property type="molecule type" value="Genomic_DNA"/>
</dbReference>
<proteinExistence type="predicted"/>
<dbReference type="PANTHER" id="PTHR10388">
    <property type="entry name" value="EUKARYOTIC TRANSLATION INITIATION FACTOR SUI1"/>
    <property type="match status" value="1"/>
</dbReference>
<protein>
    <recommendedName>
        <fullName evidence="2">APO domain-containing protein</fullName>
    </recommendedName>
</protein>
<feature type="region of interest" description="Disordered" evidence="1">
    <location>
        <begin position="266"/>
        <end position="295"/>
    </location>
</feature>
<sequence length="324" mass="36542">MNCGCLHTQFSSAPFSHSKGRNACLKSDLLKHGTRQGLSSLDSLKSSCTTLSRQLNSRISSGRLTYVKVLVIKCSYPQNADPPRYYSKKEKKPFPIPIVELRRAARERLKKSKTQPRGPVPPPKRGLVVQRLIPVACTVLNARITLINNLKKLLKVMPLNACKWCSEIHVGPVGHPFKSCQGPQASVRRGVHEWGEAVLEDMLVPVEAYHLYDRLGKRISHDERFSIPRIPAVVELCIQAGVDLPEYPTKRRRKPIIRIGKKEFIDADESELPDPDPEAPKPEIQVEIPDSEIVPPSNEQEMALLAERTLQAWEEMREGSKRLM</sequence>